<reference evidence="2" key="1">
    <citation type="journal article" date="2014" name="Front. Microbiol.">
        <title>High frequency of phylogenetically diverse reductive dehalogenase-homologous genes in deep subseafloor sedimentary metagenomes.</title>
        <authorList>
            <person name="Kawai M."/>
            <person name="Futagami T."/>
            <person name="Toyoda A."/>
            <person name="Takaki Y."/>
            <person name="Nishi S."/>
            <person name="Hori S."/>
            <person name="Arai W."/>
            <person name="Tsubouchi T."/>
            <person name="Morono Y."/>
            <person name="Uchiyama I."/>
            <person name="Ito T."/>
            <person name="Fujiyama A."/>
            <person name="Inagaki F."/>
            <person name="Takami H."/>
        </authorList>
    </citation>
    <scope>NUCLEOTIDE SEQUENCE</scope>
    <source>
        <strain evidence="2">Expedition CK06-06</strain>
    </source>
</reference>
<proteinExistence type="predicted"/>
<sequence>TDFEDIYDKYLPEPNFLDIEWVQIPAGDFQMGDNFNEGVSHELPEHTVYLNTYSISKYEVTFEQYDAFCDATGWYKPYDGDWDAQWGRGDRPVINVNWRDANAFCDWLSDETGENIHLPTEAQWEKAARGIDQRRYPWGDGEPDSSLANYNNNEGKTMPVGSYPAGGSPYGAHDMAGNVLEWCSDWYSSSYYQYCVDNGIVNNPQGPSSGTFRVLRGGSWFHVAIWIRSAGRVGLLPFHSYDRCGDFGFRLCKD</sequence>
<evidence type="ECO:0000259" key="1">
    <source>
        <dbReference type="Pfam" id="PF03781"/>
    </source>
</evidence>
<evidence type="ECO:0000313" key="2">
    <source>
        <dbReference type="EMBL" id="GAI31902.1"/>
    </source>
</evidence>
<dbReference type="SUPFAM" id="SSF56436">
    <property type="entry name" value="C-type lectin-like"/>
    <property type="match status" value="1"/>
</dbReference>
<dbReference type="Gene3D" id="3.90.1580.10">
    <property type="entry name" value="paralog of FGE (formylglycine-generating enzyme)"/>
    <property type="match status" value="1"/>
</dbReference>
<dbReference type="PANTHER" id="PTHR23150">
    <property type="entry name" value="SULFATASE MODIFYING FACTOR 1, 2"/>
    <property type="match status" value="1"/>
</dbReference>
<dbReference type="AlphaFoldDB" id="X1MJS0"/>
<dbReference type="InterPro" id="IPR005532">
    <property type="entry name" value="SUMF_dom"/>
</dbReference>
<gene>
    <name evidence="2" type="ORF">S06H3_30939</name>
</gene>
<dbReference type="EMBL" id="BARV01018272">
    <property type="protein sequence ID" value="GAI31902.1"/>
    <property type="molecule type" value="Genomic_DNA"/>
</dbReference>
<dbReference type="InterPro" id="IPR042095">
    <property type="entry name" value="SUMF_sf"/>
</dbReference>
<accession>X1MJS0</accession>
<dbReference type="InterPro" id="IPR016187">
    <property type="entry name" value="CTDL_fold"/>
</dbReference>
<dbReference type="GO" id="GO:0120147">
    <property type="term" value="F:formylglycine-generating oxidase activity"/>
    <property type="evidence" value="ECO:0007669"/>
    <property type="project" value="TreeGrafter"/>
</dbReference>
<organism evidence="2">
    <name type="scientific">marine sediment metagenome</name>
    <dbReference type="NCBI Taxonomy" id="412755"/>
    <lineage>
        <taxon>unclassified sequences</taxon>
        <taxon>metagenomes</taxon>
        <taxon>ecological metagenomes</taxon>
    </lineage>
</organism>
<protein>
    <recommendedName>
        <fullName evidence="1">Sulfatase-modifying factor enzyme-like domain-containing protein</fullName>
    </recommendedName>
</protein>
<dbReference type="Pfam" id="PF03781">
    <property type="entry name" value="FGE-sulfatase"/>
    <property type="match status" value="1"/>
</dbReference>
<dbReference type="InterPro" id="IPR051043">
    <property type="entry name" value="Sulfatase_Mod_Factor_Kinase"/>
</dbReference>
<name>X1MJS0_9ZZZZ</name>
<feature type="non-terminal residue" evidence="2">
    <location>
        <position position="1"/>
    </location>
</feature>
<comment type="caution">
    <text evidence="2">The sequence shown here is derived from an EMBL/GenBank/DDBJ whole genome shotgun (WGS) entry which is preliminary data.</text>
</comment>
<dbReference type="PANTHER" id="PTHR23150:SF19">
    <property type="entry name" value="FORMYLGLYCINE-GENERATING ENZYME"/>
    <property type="match status" value="1"/>
</dbReference>
<feature type="domain" description="Sulfatase-modifying factor enzyme-like" evidence="1">
    <location>
        <begin position="20"/>
        <end position="252"/>
    </location>
</feature>